<reference evidence="2 3" key="1">
    <citation type="submission" date="2023-02" db="EMBL/GenBank/DDBJ databases">
        <title>Genome sequence of Novosphingobium humi KACC 19094.</title>
        <authorList>
            <person name="Kim S."/>
            <person name="Heo J."/>
            <person name="Kwon S.-W."/>
        </authorList>
    </citation>
    <scope>NUCLEOTIDE SEQUENCE [LARGE SCALE GENOMIC DNA]</scope>
    <source>
        <strain evidence="2 3">KACC 19094</strain>
    </source>
</reference>
<feature type="region of interest" description="Disordered" evidence="1">
    <location>
        <begin position="1"/>
        <end position="25"/>
    </location>
</feature>
<protein>
    <submittedName>
        <fullName evidence="2">Uncharacterized protein</fullName>
    </submittedName>
</protein>
<accession>A0ABY7TZF1</accession>
<dbReference type="RefSeq" id="WP_273618960.1">
    <property type="nucleotide sequence ID" value="NZ_CP117417.1"/>
</dbReference>
<organism evidence="2 3">
    <name type="scientific">Novosphingobium humi</name>
    <dbReference type="NCBI Taxonomy" id="2282397"/>
    <lineage>
        <taxon>Bacteria</taxon>
        <taxon>Pseudomonadati</taxon>
        <taxon>Pseudomonadota</taxon>
        <taxon>Alphaproteobacteria</taxon>
        <taxon>Sphingomonadales</taxon>
        <taxon>Sphingomonadaceae</taxon>
        <taxon>Novosphingobium</taxon>
    </lineage>
</organism>
<keyword evidence="3" id="KW-1185">Reference proteome</keyword>
<name>A0ABY7TZF1_9SPHN</name>
<dbReference type="Proteomes" id="UP001218231">
    <property type="component" value="Chromosome"/>
</dbReference>
<dbReference type="EMBL" id="CP117417">
    <property type="protein sequence ID" value="WCT78650.1"/>
    <property type="molecule type" value="Genomic_DNA"/>
</dbReference>
<gene>
    <name evidence="2" type="ORF">PQ457_06720</name>
</gene>
<evidence type="ECO:0000256" key="1">
    <source>
        <dbReference type="SAM" id="MobiDB-lite"/>
    </source>
</evidence>
<evidence type="ECO:0000313" key="2">
    <source>
        <dbReference type="EMBL" id="WCT78650.1"/>
    </source>
</evidence>
<proteinExistence type="predicted"/>
<sequence>MSEAESGGSVEAGKGKKRRPPTPLQLAAKNQLEQMGDLKARLLNPVLSKLSDVDDQAKGRKHKRGKAFPKAPKTSPLQRAAQDRRRCIDSAYSVLHAGRANEERELAAQHSRARGLYGHRRNGTVETHQAAATMRQGALARLHRSGAISNDQLGWALEIQAEHERIDADVTVRSASLETRVDLSVCPDAAFFESLGRVRRAMAYSRWRRELPTVCADCLTGAQHVLAMVVDDLGVTWAARRLRMSVRRTRKVLLDALDMWPGILEEVRGQVDEKDLLLAHRRIGVY</sequence>
<feature type="region of interest" description="Disordered" evidence="1">
    <location>
        <begin position="53"/>
        <end position="80"/>
    </location>
</feature>
<evidence type="ECO:0000313" key="3">
    <source>
        <dbReference type="Proteomes" id="UP001218231"/>
    </source>
</evidence>